<dbReference type="Proteomes" id="UP000469949">
    <property type="component" value="Unassembled WGS sequence"/>
</dbReference>
<dbReference type="Gene3D" id="3.40.50.720">
    <property type="entry name" value="NAD(P)-binding Rossmann-like Domain"/>
    <property type="match status" value="1"/>
</dbReference>
<dbReference type="RefSeq" id="WP_425515134.1">
    <property type="nucleotide sequence ID" value="NZ_WEKV01000020.1"/>
</dbReference>
<comment type="caution">
    <text evidence="4">The sequence shown here is derived from an EMBL/GenBank/DDBJ whole genome shotgun (WGS) entry which is preliminary data.</text>
</comment>
<dbReference type="InterPro" id="IPR047109">
    <property type="entry name" value="CAD-like"/>
</dbReference>
<evidence type="ECO:0000256" key="1">
    <source>
        <dbReference type="ARBA" id="ARBA00022723"/>
    </source>
</evidence>
<name>A0A833J3I7_9HYPH</name>
<dbReference type="AlphaFoldDB" id="A0A833J3I7"/>
<accession>A0A833J3I7</accession>
<keyword evidence="3 4" id="KW-0560">Oxidoreductase</keyword>
<dbReference type="Gene3D" id="3.90.180.10">
    <property type="entry name" value="Medium-chain alcohol dehydrogenases, catalytic domain"/>
    <property type="match status" value="1"/>
</dbReference>
<organism evidence="4 5">
    <name type="scientific">Methylorubrum populi</name>
    <dbReference type="NCBI Taxonomy" id="223967"/>
    <lineage>
        <taxon>Bacteria</taxon>
        <taxon>Pseudomonadati</taxon>
        <taxon>Pseudomonadota</taxon>
        <taxon>Alphaproteobacteria</taxon>
        <taxon>Hyphomicrobiales</taxon>
        <taxon>Methylobacteriaceae</taxon>
        <taxon>Methylorubrum</taxon>
    </lineage>
</organism>
<evidence type="ECO:0000256" key="3">
    <source>
        <dbReference type="ARBA" id="ARBA00023002"/>
    </source>
</evidence>
<dbReference type="PANTHER" id="PTHR42683">
    <property type="entry name" value="ALDEHYDE REDUCTASE"/>
    <property type="match status" value="1"/>
</dbReference>
<keyword evidence="2" id="KW-0862">Zinc</keyword>
<evidence type="ECO:0000313" key="5">
    <source>
        <dbReference type="Proteomes" id="UP000469949"/>
    </source>
</evidence>
<dbReference type="EC" id="1.1.1.1" evidence="4"/>
<proteinExistence type="predicted"/>
<evidence type="ECO:0000256" key="2">
    <source>
        <dbReference type="ARBA" id="ARBA00022833"/>
    </source>
</evidence>
<keyword evidence="1" id="KW-0479">Metal-binding</keyword>
<evidence type="ECO:0000313" key="4">
    <source>
        <dbReference type="EMBL" id="KAB7782746.1"/>
    </source>
</evidence>
<dbReference type="GO" id="GO:0004022">
    <property type="term" value="F:alcohol dehydrogenase (NAD+) activity"/>
    <property type="evidence" value="ECO:0007669"/>
    <property type="project" value="UniProtKB-EC"/>
</dbReference>
<protein>
    <submittedName>
        <fullName evidence="4">Alcohol dehydrogenase</fullName>
        <ecNumber evidence="4">1.1.1.1</ecNumber>
    </submittedName>
</protein>
<sequence length="65" mass="7144">MFTCTDDAAARAETQDMLEICGRHGITADIELIPIDQIETACSRMLESDVKDRFVIDIACLPEAA</sequence>
<reference evidence="4 5" key="1">
    <citation type="submission" date="2019-10" db="EMBL/GenBank/DDBJ databases">
        <title>Draft Genome Sequence of the Caffeine Degrading Methylotroph Methylorubrum populi PINKEL.</title>
        <authorList>
            <person name="Dawson S.C."/>
            <person name="Zhang X."/>
            <person name="Wright M.E."/>
            <person name="Sharma G."/>
            <person name="Langner J.T."/>
            <person name="Ditty J.L."/>
            <person name="Subuyuj G.A."/>
        </authorList>
    </citation>
    <scope>NUCLEOTIDE SEQUENCE [LARGE SCALE GENOMIC DNA]</scope>
    <source>
        <strain evidence="4 5">Pinkel</strain>
    </source>
</reference>
<dbReference type="GO" id="GO:0046872">
    <property type="term" value="F:metal ion binding"/>
    <property type="evidence" value="ECO:0007669"/>
    <property type="project" value="UniProtKB-KW"/>
</dbReference>
<dbReference type="EMBL" id="WEKV01000020">
    <property type="protein sequence ID" value="KAB7782746.1"/>
    <property type="molecule type" value="Genomic_DNA"/>
</dbReference>
<gene>
    <name evidence="4" type="ORF">F8B43_5501</name>
</gene>